<gene>
    <name evidence="8" type="ORF">B0I35DRAFT_427227</name>
</gene>
<reference evidence="8" key="1">
    <citation type="journal article" date="2021" name="Nat. Commun.">
        <title>Genetic determinants of endophytism in the Arabidopsis root mycobiome.</title>
        <authorList>
            <person name="Mesny F."/>
            <person name="Miyauchi S."/>
            <person name="Thiergart T."/>
            <person name="Pickel B."/>
            <person name="Atanasova L."/>
            <person name="Karlsson M."/>
            <person name="Huettel B."/>
            <person name="Barry K.W."/>
            <person name="Haridas S."/>
            <person name="Chen C."/>
            <person name="Bauer D."/>
            <person name="Andreopoulos W."/>
            <person name="Pangilinan J."/>
            <person name="LaButti K."/>
            <person name="Riley R."/>
            <person name="Lipzen A."/>
            <person name="Clum A."/>
            <person name="Drula E."/>
            <person name="Henrissat B."/>
            <person name="Kohler A."/>
            <person name="Grigoriev I.V."/>
            <person name="Martin F.M."/>
            <person name="Hacquard S."/>
        </authorList>
    </citation>
    <scope>NUCLEOTIDE SEQUENCE</scope>
    <source>
        <strain evidence="8">MPI-CAGE-CH-0235</strain>
    </source>
</reference>
<dbReference type="EMBL" id="JAGPNK010000004">
    <property type="protein sequence ID" value="KAH7323166.1"/>
    <property type="molecule type" value="Genomic_DNA"/>
</dbReference>
<keyword evidence="2" id="KW-0813">Transport</keyword>
<feature type="transmembrane region" description="Helical" evidence="6">
    <location>
        <begin position="119"/>
        <end position="143"/>
    </location>
</feature>
<dbReference type="OrthoDB" id="5152228at2759"/>
<dbReference type="PANTHER" id="PTHR23501">
    <property type="entry name" value="MAJOR FACILITATOR SUPERFAMILY"/>
    <property type="match status" value="1"/>
</dbReference>
<feature type="transmembrane region" description="Helical" evidence="6">
    <location>
        <begin position="64"/>
        <end position="86"/>
    </location>
</feature>
<feature type="transmembrane region" description="Helical" evidence="6">
    <location>
        <begin position="421"/>
        <end position="440"/>
    </location>
</feature>
<dbReference type="InterPro" id="IPR020846">
    <property type="entry name" value="MFS_dom"/>
</dbReference>
<feature type="transmembrane region" description="Helical" evidence="6">
    <location>
        <begin position="294"/>
        <end position="314"/>
    </location>
</feature>
<evidence type="ECO:0000256" key="4">
    <source>
        <dbReference type="ARBA" id="ARBA00022989"/>
    </source>
</evidence>
<feature type="transmembrane region" description="Helical" evidence="6">
    <location>
        <begin position="24"/>
        <end position="42"/>
    </location>
</feature>
<evidence type="ECO:0000256" key="6">
    <source>
        <dbReference type="SAM" id="Phobius"/>
    </source>
</evidence>
<dbReference type="InterPro" id="IPR011701">
    <property type="entry name" value="MFS"/>
</dbReference>
<evidence type="ECO:0000256" key="5">
    <source>
        <dbReference type="ARBA" id="ARBA00023136"/>
    </source>
</evidence>
<organism evidence="8 9">
    <name type="scientific">Stachybotrys elegans</name>
    <dbReference type="NCBI Taxonomy" id="80388"/>
    <lineage>
        <taxon>Eukaryota</taxon>
        <taxon>Fungi</taxon>
        <taxon>Dikarya</taxon>
        <taxon>Ascomycota</taxon>
        <taxon>Pezizomycotina</taxon>
        <taxon>Sordariomycetes</taxon>
        <taxon>Hypocreomycetidae</taxon>
        <taxon>Hypocreales</taxon>
        <taxon>Stachybotryaceae</taxon>
        <taxon>Stachybotrys</taxon>
    </lineage>
</organism>
<feature type="transmembrane region" description="Helical" evidence="6">
    <location>
        <begin position="334"/>
        <end position="352"/>
    </location>
</feature>
<dbReference type="PRINTS" id="PR01036">
    <property type="entry name" value="TCRTETB"/>
</dbReference>
<evidence type="ECO:0000313" key="9">
    <source>
        <dbReference type="Proteomes" id="UP000813444"/>
    </source>
</evidence>
<dbReference type="Gene3D" id="1.20.1250.20">
    <property type="entry name" value="MFS general substrate transporter like domains"/>
    <property type="match status" value="1"/>
</dbReference>
<name>A0A8K0SZV3_9HYPO</name>
<dbReference type="AlphaFoldDB" id="A0A8K0SZV3"/>
<evidence type="ECO:0000256" key="2">
    <source>
        <dbReference type="ARBA" id="ARBA00022448"/>
    </source>
</evidence>
<evidence type="ECO:0000259" key="7">
    <source>
        <dbReference type="PROSITE" id="PS50850"/>
    </source>
</evidence>
<dbReference type="GO" id="GO:0022857">
    <property type="term" value="F:transmembrane transporter activity"/>
    <property type="evidence" value="ECO:0007669"/>
    <property type="project" value="InterPro"/>
</dbReference>
<dbReference type="PANTHER" id="PTHR23501:SF199">
    <property type="entry name" value="MFS EFFLUX TRANSPORTER INPD-RELATED"/>
    <property type="match status" value="1"/>
</dbReference>
<sequence>MPEHAGPGADPDSGSANRGHLRSWRLFVVIATLCLGVFLYGLDSNIIGTALPQITTDFQSLSAVAWYGAAYLLTVTAFQPLFGILYKFFSTKLVYLASMLLFEVASIVCATASTSNILIFGRALLGLGAAGLLQGALAIIRCVVSLDKVPLFQGIVISSVGISVCVGPIIGGALTQYATWRWCFWINVPAGFCAIIIIFLFVPLSQGSEEEAGQLTVRQKLGRIDAIGTILFLGLVCCLLLALTWGGQQYLWSDARIIGLLVAFGVLLILFCYWDWRQGELALIPLRVLRKRSISMGSLVLFSYGLIMYVYGYYLPIFFQSAQGVSATESGVRYIAMMAPQILTLVATGALVSKWGYYVPFMIAGTVICSVGSGLLTTIDITTSTVTWAAYLVLTGIGVGMASQLPYTALQVVLDPVDVPVGNAIAVFSSQLGGAIGLAIGQNLLVTELFDAVPQHTTIDPNDVVAVGASGLTQLTNSSATLQDLRRAYGQAVRDVFILGLAFACFAAVPCLAMEWLNIKHEAIKRKQSLEVEGGEKSTTGKQVTDELALDVQG</sequence>
<dbReference type="Gene3D" id="1.20.1720.10">
    <property type="entry name" value="Multidrug resistance protein D"/>
    <property type="match status" value="1"/>
</dbReference>
<dbReference type="FunFam" id="1.20.1250.20:FF:000196">
    <property type="entry name" value="MFS toxin efflux pump (AflT)"/>
    <property type="match status" value="1"/>
</dbReference>
<evidence type="ECO:0000256" key="1">
    <source>
        <dbReference type="ARBA" id="ARBA00004141"/>
    </source>
</evidence>
<feature type="transmembrane region" description="Helical" evidence="6">
    <location>
        <begin position="257"/>
        <end position="274"/>
    </location>
</feature>
<feature type="transmembrane region" description="Helical" evidence="6">
    <location>
        <begin position="184"/>
        <end position="204"/>
    </location>
</feature>
<dbReference type="GO" id="GO:0005886">
    <property type="term" value="C:plasma membrane"/>
    <property type="evidence" value="ECO:0007669"/>
    <property type="project" value="TreeGrafter"/>
</dbReference>
<dbReference type="InterPro" id="IPR036259">
    <property type="entry name" value="MFS_trans_sf"/>
</dbReference>
<keyword evidence="3 6" id="KW-0812">Transmembrane</keyword>
<feature type="transmembrane region" description="Helical" evidence="6">
    <location>
        <begin position="224"/>
        <end position="245"/>
    </location>
</feature>
<feature type="domain" description="Major facilitator superfamily (MFS) profile" evidence="7">
    <location>
        <begin position="29"/>
        <end position="519"/>
    </location>
</feature>
<evidence type="ECO:0000256" key="3">
    <source>
        <dbReference type="ARBA" id="ARBA00022692"/>
    </source>
</evidence>
<keyword evidence="4 6" id="KW-1133">Transmembrane helix</keyword>
<evidence type="ECO:0000313" key="8">
    <source>
        <dbReference type="EMBL" id="KAH7323166.1"/>
    </source>
</evidence>
<feature type="transmembrane region" description="Helical" evidence="6">
    <location>
        <begin position="155"/>
        <end position="178"/>
    </location>
</feature>
<comment type="subcellular location">
    <subcellularLocation>
        <location evidence="1">Membrane</location>
        <topology evidence="1">Multi-pass membrane protein</topology>
    </subcellularLocation>
</comment>
<feature type="transmembrane region" description="Helical" evidence="6">
    <location>
        <begin position="496"/>
        <end position="517"/>
    </location>
</feature>
<feature type="transmembrane region" description="Helical" evidence="6">
    <location>
        <begin position="357"/>
        <end position="376"/>
    </location>
</feature>
<feature type="transmembrane region" description="Helical" evidence="6">
    <location>
        <begin position="93"/>
        <end position="113"/>
    </location>
</feature>
<keyword evidence="5 6" id="KW-0472">Membrane</keyword>
<feature type="transmembrane region" description="Helical" evidence="6">
    <location>
        <begin position="388"/>
        <end position="409"/>
    </location>
</feature>
<dbReference type="Proteomes" id="UP000813444">
    <property type="component" value="Unassembled WGS sequence"/>
</dbReference>
<dbReference type="PROSITE" id="PS50850">
    <property type="entry name" value="MFS"/>
    <property type="match status" value="1"/>
</dbReference>
<protein>
    <submittedName>
        <fullName evidence="8">MFS multidrug transporter-like protein</fullName>
    </submittedName>
</protein>
<accession>A0A8K0SZV3</accession>
<dbReference type="SUPFAM" id="SSF103473">
    <property type="entry name" value="MFS general substrate transporter"/>
    <property type="match status" value="1"/>
</dbReference>
<comment type="caution">
    <text evidence="8">The sequence shown here is derived from an EMBL/GenBank/DDBJ whole genome shotgun (WGS) entry which is preliminary data.</text>
</comment>
<dbReference type="Pfam" id="PF07690">
    <property type="entry name" value="MFS_1"/>
    <property type="match status" value="1"/>
</dbReference>
<proteinExistence type="predicted"/>
<keyword evidence="9" id="KW-1185">Reference proteome</keyword>